<gene>
    <name evidence="2" type="ORF">IWQ62_001026</name>
</gene>
<dbReference type="OrthoDB" id="5560808at2759"/>
<accession>A0A9W8ATI7</accession>
<reference evidence="2" key="1">
    <citation type="submission" date="2022-07" db="EMBL/GenBank/DDBJ databases">
        <title>Phylogenomic reconstructions and comparative analyses of Kickxellomycotina fungi.</title>
        <authorList>
            <person name="Reynolds N.K."/>
            <person name="Stajich J.E."/>
            <person name="Barry K."/>
            <person name="Grigoriev I.V."/>
            <person name="Crous P."/>
            <person name="Smith M.E."/>
        </authorList>
    </citation>
    <scope>NUCLEOTIDE SEQUENCE</scope>
    <source>
        <strain evidence="2">RSA 1196</strain>
    </source>
</reference>
<dbReference type="Proteomes" id="UP001150925">
    <property type="component" value="Unassembled WGS sequence"/>
</dbReference>
<evidence type="ECO:0000313" key="3">
    <source>
        <dbReference type="Proteomes" id="UP001150925"/>
    </source>
</evidence>
<feature type="compositionally biased region" description="Low complexity" evidence="1">
    <location>
        <begin position="255"/>
        <end position="270"/>
    </location>
</feature>
<dbReference type="EMBL" id="JANBPY010000135">
    <property type="protein sequence ID" value="KAJ1968791.1"/>
    <property type="molecule type" value="Genomic_DNA"/>
</dbReference>
<feature type="compositionally biased region" description="Polar residues" evidence="1">
    <location>
        <begin position="232"/>
        <end position="254"/>
    </location>
</feature>
<feature type="compositionally biased region" description="Polar residues" evidence="1">
    <location>
        <begin position="102"/>
        <end position="113"/>
    </location>
</feature>
<sequence>MTVFQAQGGPRAPVEVDNALHLVKTASAPQTCTQNGQTSCFQFPLSFGLLGSPMTTTATSPRRPFKLHPTVVLSYPDVRLAGLRTLHGFTPYATDGPVAGGRQSTTQSGTSAEQGGARESSIGGAQSSAGGSGLNFLPPCFAPSLRAAFGCGAATVELDSAVYVWRGPGFIDSGATTPSQTSPKNEEVGSQVQVVAADQHPADTSSAFQFPGVSVPSTGMPSAVGSTVCLLDSQTQSPGPGPSQGANPLHNSNASKPQGTPSSSPTKSSSPIQIHVLNVVADWAETEKVSLVQITGLPESEGIPWFADALLSWFAQGGDDGLPCHNTSTLSSSPSTPPKGTSQVRRVIIVAAADFKPNRDCDQLVHAIGAPFMESLVTDRHPSVTSPSLPALAASTPIHDPFLNTFCSLLTVQGIPFTGLVYPAKRIGRYPAALTSPTQSEASNGNNNNDDDSVDVLMERKHGSPVPVTDEDRRIVQALCNELDTLTGLPFDARKGCQIRLRYKYARGPSSGREQLLKDSFMYL</sequence>
<keyword evidence="3" id="KW-1185">Reference proteome</keyword>
<comment type="caution">
    <text evidence="2">The sequence shown here is derived from an EMBL/GenBank/DDBJ whole genome shotgun (WGS) entry which is preliminary data.</text>
</comment>
<protein>
    <submittedName>
        <fullName evidence="2">Uncharacterized protein</fullName>
    </submittedName>
</protein>
<feature type="region of interest" description="Disordered" evidence="1">
    <location>
        <begin position="231"/>
        <end position="270"/>
    </location>
</feature>
<name>A0A9W8ATI7_9FUNG</name>
<proteinExistence type="predicted"/>
<organism evidence="2 3">
    <name type="scientific">Dispira parvispora</name>
    <dbReference type="NCBI Taxonomy" id="1520584"/>
    <lineage>
        <taxon>Eukaryota</taxon>
        <taxon>Fungi</taxon>
        <taxon>Fungi incertae sedis</taxon>
        <taxon>Zoopagomycota</taxon>
        <taxon>Kickxellomycotina</taxon>
        <taxon>Dimargaritomycetes</taxon>
        <taxon>Dimargaritales</taxon>
        <taxon>Dimargaritaceae</taxon>
        <taxon>Dispira</taxon>
    </lineage>
</organism>
<evidence type="ECO:0000256" key="1">
    <source>
        <dbReference type="SAM" id="MobiDB-lite"/>
    </source>
</evidence>
<evidence type="ECO:0000313" key="2">
    <source>
        <dbReference type="EMBL" id="KAJ1968791.1"/>
    </source>
</evidence>
<feature type="region of interest" description="Disordered" evidence="1">
    <location>
        <begin position="93"/>
        <end position="128"/>
    </location>
</feature>
<dbReference type="AlphaFoldDB" id="A0A9W8ATI7"/>